<dbReference type="InterPro" id="IPR007197">
    <property type="entry name" value="rSAM"/>
</dbReference>
<proteinExistence type="inferred from homology"/>
<dbReference type="PANTHER" id="PTHR13932:SF5">
    <property type="entry name" value="RADICAL S-ADENOSYL METHIONINE DOMAIN-CONTAINING PROTEIN 1, MITOCHONDRIAL"/>
    <property type="match status" value="1"/>
</dbReference>
<comment type="subcellular location">
    <subcellularLocation>
        <location evidence="3">Cytoplasm</location>
    </subcellularLocation>
</comment>
<feature type="region of interest" description="Disordered" evidence="4">
    <location>
        <begin position="37"/>
        <end position="77"/>
    </location>
</feature>
<evidence type="ECO:0000313" key="6">
    <source>
        <dbReference type="EMBL" id="AEH09072.1"/>
    </source>
</evidence>
<protein>
    <recommendedName>
        <fullName evidence="2 3">Heme chaperone HemW</fullName>
    </recommendedName>
</protein>
<organism evidence="6 7">
    <name type="scientific">Candidatus Protofrankia datiscae</name>
    <dbReference type="NCBI Taxonomy" id="2716812"/>
    <lineage>
        <taxon>Bacteria</taxon>
        <taxon>Bacillati</taxon>
        <taxon>Actinomycetota</taxon>
        <taxon>Actinomycetes</taxon>
        <taxon>Frankiales</taxon>
        <taxon>Frankiaceae</taxon>
        <taxon>Protofrankia</taxon>
    </lineage>
</organism>
<dbReference type="NCBIfam" id="TIGR00539">
    <property type="entry name" value="hemN_rel"/>
    <property type="match status" value="1"/>
</dbReference>
<dbReference type="SUPFAM" id="SSF102114">
    <property type="entry name" value="Radical SAM enzymes"/>
    <property type="match status" value="1"/>
</dbReference>
<keyword evidence="3" id="KW-0408">Iron</keyword>
<dbReference type="SFLD" id="SFLDF00288">
    <property type="entry name" value="HemN-like__clustered_with_nucl"/>
    <property type="match status" value="1"/>
</dbReference>
<dbReference type="SFLD" id="SFLDF00562">
    <property type="entry name" value="HemN-like__clustered_with_heat"/>
    <property type="match status" value="1"/>
</dbReference>
<gene>
    <name evidence="6" type="ordered locus">FsymDg_1616</name>
</gene>
<dbReference type="InterPro" id="IPR004559">
    <property type="entry name" value="HemW-like"/>
</dbReference>
<evidence type="ECO:0000313" key="7">
    <source>
        <dbReference type="Proteomes" id="UP000001549"/>
    </source>
</evidence>
<dbReference type="GO" id="GO:0004109">
    <property type="term" value="F:coproporphyrinogen oxidase activity"/>
    <property type="evidence" value="ECO:0007669"/>
    <property type="project" value="InterPro"/>
</dbReference>
<evidence type="ECO:0000256" key="3">
    <source>
        <dbReference type="RuleBase" id="RU364116"/>
    </source>
</evidence>
<feature type="domain" description="Radical SAM core" evidence="5">
    <location>
        <begin position="92"/>
        <end position="337"/>
    </location>
</feature>
<evidence type="ECO:0000256" key="2">
    <source>
        <dbReference type="ARBA" id="ARBA00017228"/>
    </source>
</evidence>
<keyword evidence="7" id="KW-1185">Reference proteome</keyword>
<dbReference type="AlphaFoldDB" id="F8B4M0"/>
<keyword evidence="3" id="KW-0479">Metal-binding</keyword>
<evidence type="ECO:0000256" key="1">
    <source>
        <dbReference type="ARBA" id="ARBA00006100"/>
    </source>
</evidence>
<dbReference type="Proteomes" id="UP000001549">
    <property type="component" value="Chromosome"/>
</dbReference>
<dbReference type="HOGENOM" id="CLU_027579_1_0_11"/>
<keyword evidence="3" id="KW-0349">Heme</keyword>
<dbReference type="GO" id="GO:0006779">
    <property type="term" value="P:porphyrin-containing compound biosynthetic process"/>
    <property type="evidence" value="ECO:0007669"/>
    <property type="project" value="InterPro"/>
</dbReference>
<dbReference type="GO" id="GO:0005737">
    <property type="term" value="C:cytoplasm"/>
    <property type="evidence" value="ECO:0007669"/>
    <property type="project" value="UniProtKB-SubCell"/>
</dbReference>
<dbReference type="InterPro" id="IPR006638">
    <property type="entry name" value="Elp3/MiaA/NifB-like_rSAM"/>
</dbReference>
<keyword evidence="3" id="KW-0949">S-adenosyl-L-methionine</keyword>
<dbReference type="InterPro" id="IPR058240">
    <property type="entry name" value="rSAM_sf"/>
</dbReference>
<evidence type="ECO:0000259" key="5">
    <source>
        <dbReference type="PROSITE" id="PS51918"/>
    </source>
</evidence>
<dbReference type="Pfam" id="PF04055">
    <property type="entry name" value="Radical_SAM"/>
    <property type="match status" value="1"/>
</dbReference>
<dbReference type="SFLD" id="SFLDG01065">
    <property type="entry name" value="anaerobic_coproporphyrinogen-I"/>
    <property type="match status" value="2"/>
</dbReference>
<dbReference type="PANTHER" id="PTHR13932">
    <property type="entry name" value="COPROPORPHYRINIGEN III OXIDASE"/>
    <property type="match status" value="1"/>
</dbReference>
<dbReference type="InterPro" id="IPR034505">
    <property type="entry name" value="Coproporphyrinogen-III_oxidase"/>
</dbReference>
<dbReference type="PROSITE" id="PS51918">
    <property type="entry name" value="RADICAL_SAM"/>
    <property type="match status" value="1"/>
</dbReference>
<keyword evidence="3" id="KW-0411">Iron-sulfur</keyword>
<comment type="similarity">
    <text evidence="1">Belongs to the anaerobic coproporphyrinogen-III oxidase family. HemW subfamily.</text>
</comment>
<dbReference type="EMBL" id="CP002801">
    <property type="protein sequence ID" value="AEH09072.1"/>
    <property type="molecule type" value="Genomic_DNA"/>
</dbReference>
<dbReference type="STRING" id="656024.FsymDg_1616"/>
<dbReference type="SFLD" id="SFLDS00029">
    <property type="entry name" value="Radical_SAM"/>
    <property type="match status" value="2"/>
</dbReference>
<dbReference type="eggNOG" id="COG0635">
    <property type="taxonomic scope" value="Bacteria"/>
</dbReference>
<keyword evidence="3" id="KW-0143">Chaperone</keyword>
<dbReference type="GO" id="GO:0051539">
    <property type="term" value="F:4 iron, 4 sulfur cluster binding"/>
    <property type="evidence" value="ECO:0007669"/>
    <property type="project" value="UniProtKB-UniRule"/>
</dbReference>
<dbReference type="Gene3D" id="3.30.750.200">
    <property type="match status" value="1"/>
</dbReference>
<accession>F8B4M0</accession>
<comment type="function">
    <text evidence="3">Probably acts as a heme chaperone, transferring heme to an unknown acceptor. Binds one molecule of heme per monomer, possibly covalently. Binds 1 [4Fe-4S] cluster. The cluster is coordinated with 3 cysteines and an exchangeable S-adenosyl-L-methionine.</text>
</comment>
<dbReference type="KEGG" id="fsy:FsymDg_1616"/>
<dbReference type="SMART" id="SM00729">
    <property type="entry name" value="Elp3"/>
    <property type="match status" value="1"/>
</dbReference>
<name>F8B4M0_9ACTN</name>
<sequence>MRAGLKAGLEAGLKAGTALRVGHTMAMPHISTAVSALGQPSAAGPGEPDRPDRPAGPVHSGGPAGPRGRGSPAADGSLQVWDGVLPTRATDTLGSRPFGVYVHVPYCATHCGYCDFNTYTATELGPGVAIGTFVETLAAEFRLARSVLGPADVAVSTVFVGGGTPTLLPAEDLERLLRMIDAEFGLAAGAEVTTEANPESVDAGALERLAAAGYTRISFGMQSARPHVLAALDRRHTPGRVPDVVSWARKAGFAHINLDLIYGTPGESARDWQASLDAVVALDPDHVSAYALTVEDGTRLARRIRRGELLPPDDDLMADRYQQAEETLTAAGLSWYEISNWARGPAAHSRHNLGYWRGADWWGFGPGAHSHIGGVRWWNVRHPASYSARLAAGASPAAAHEELDAAAARMERIMLEVRLAEGLAAEELTPAGRSQAARLAADGLVDPPALAAGRVLLTLRGRLLADTVIHALLSD</sequence>
<evidence type="ECO:0000256" key="4">
    <source>
        <dbReference type="SAM" id="MobiDB-lite"/>
    </source>
</evidence>
<reference evidence="6 7" key="1">
    <citation type="submission" date="2011-05" db="EMBL/GenBank/DDBJ databases">
        <title>Complete sequence of chromosome of Frankia symbiont of Datisca glomerata.</title>
        <authorList>
            <consortium name="US DOE Joint Genome Institute"/>
            <person name="Lucas S."/>
            <person name="Han J."/>
            <person name="Lapidus A."/>
            <person name="Cheng J.-F."/>
            <person name="Goodwin L."/>
            <person name="Pitluck S."/>
            <person name="Peters L."/>
            <person name="Mikhailova N."/>
            <person name="Chertkov O."/>
            <person name="Teshima H."/>
            <person name="Han C."/>
            <person name="Tapia R."/>
            <person name="Land M."/>
            <person name="Hauser L."/>
            <person name="Kyrpides N."/>
            <person name="Ivanova N."/>
            <person name="Pagani I."/>
            <person name="Berry A."/>
            <person name="Pawlowski K."/>
            <person name="Persson T."/>
            <person name="Vanden Heuvel B."/>
            <person name="Benson D."/>
            <person name="Woyke T."/>
        </authorList>
    </citation>
    <scope>NUCLEOTIDE SEQUENCE [LARGE SCALE GENOMIC DNA]</scope>
    <source>
        <strain evidence="7">4085684</strain>
    </source>
</reference>
<keyword evidence="3" id="KW-0963">Cytoplasm</keyword>
<dbReference type="GO" id="GO:0046872">
    <property type="term" value="F:metal ion binding"/>
    <property type="evidence" value="ECO:0007669"/>
    <property type="project" value="UniProtKB-UniRule"/>
</dbReference>
<keyword evidence="3" id="KW-0004">4Fe-4S</keyword>
<dbReference type="CDD" id="cd01335">
    <property type="entry name" value="Radical_SAM"/>
    <property type="match status" value="1"/>
</dbReference>